<dbReference type="PANTHER" id="PTHR34610">
    <property type="entry name" value="SSL7007 PROTEIN"/>
    <property type="match status" value="1"/>
</dbReference>
<evidence type="ECO:0000259" key="1">
    <source>
        <dbReference type="SMART" id="SM00670"/>
    </source>
</evidence>
<sequence length="136" mass="15408">MRVCLDTNVLISAALFDGKPEEILRLIEEDKLILVISPAILVETTRVLVNKFQRDKEEVTRFIKLLYDLGEITRPKGNIRLIKKVSDNRILECAIEGGIDYIVTGDKKHLLPLGKFKNIPIITPGEFLKIYSKSSS</sequence>
<organism evidence="2 3">
    <name type="scientific">Candidatus Curtissbacteria bacterium RIFCSPHIGHO2_01_FULL_41_13</name>
    <dbReference type="NCBI Taxonomy" id="1797745"/>
    <lineage>
        <taxon>Bacteria</taxon>
        <taxon>Candidatus Curtissiibacteriota</taxon>
    </lineage>
</organism>
<gene>
    <name evidence="2" type="ORF">A2696_03920</name>
</gene>
<dbReference type="NCBIfam" id="TIGR00305">
    <property type="entry name" value="putative toxin-antitoxin system toxin component, PIN family"/>
    <property type="match status" value="1"/>
</dbReference>
<evidence type="ECO:0000313" key="2">
    <source>
        <dbReference type="EMBL" id="OGD85617.1"/>
    </source>
</evidence>
<dbReference type="Gene3D" id="3.40.50.1010">
    <property type="entry name" value="5'-nuclease"/>
    <property type="match status" value="1"/>
</dbReference>
<dbReference type="AlphaFoldDB" id="A0A1F5G1A5"/>
<comment type="caution">
    <text evidence="2">The sequence shown here is derived from an EMBL/GenBank/DDBJ whole genome shotgun (WGS) entry which is preliminary data.</text>
</comment>
<reference evidence="2 3" key="1">
    <citation type="journal article" date="2016" name="Nat. Commun.">
        <title>Thousands of microbial genomes shed light on interconnected biogeochemical processes in an aquifer system.</title>
        <authorList>
            <person name="Anantharaman K."/>
            <person name="Brown C.T."/>
            <person name="Hug L.A."/>
            <person name="Sharon I."/>
            <person name="Castelle C.J."/>
            <person name="Probst A.J."/>
            <person name="Thomas B.C."/>
            <person name="Singh A."/>
            <person name="Wilkins M.J."/>
            <person name="Karaoz U."/>
            <person name="Brodie E.L."/>
            <person name="Williams K.H."/>
            <person name="Hubbard S.S."/>
            <person name="Banfield J.F."/>
        </authorList>
    </citation>
    <scope>NUCLEOTIDE SEQUENCE [LARGE SCALE GENOMIC DNA]</scope>
</reference>
<dbReference type="InterPro" id="IPR002716">
    <property type="entry name" value="PIN_dom"/>
</dbReference>
<feature type="domain" description="PIN" evidence="1">
    <location>
        <begin position="1"/>
        <end position="111"/>
    </location>
</feature>
<dbReference type="Proteomes" id="UP000177069">
    <property type="component" value="Unassembled WGS sequence"/>
</dbReference>
<accession>A0A1F5G1A5</accession>
<dbReference type="EMBL" id="MFBA01000020">
    <property type="protein sequence ID" value="OGD85617.1"/>
    <property type="molecule type" value="Genomic_DNA"/>
</dbReference>
<dbReference type="Pfam" id="PF13470">
    <property type="entry name" value="PIN_3"/>
    <property type="match status" value="1"/>
</dbReference>
<dbReference type="InterPro" id="IPR029060">
    <property type="entry name" value="PIN-like_dom_sf"/>
</dbReference>
<dbReference type="PANTHER" id="PTHR34610:SF3">
    <property type="entry name" value="SSL7007 PROTEIN"/>
    <property type="match status" value="1"/>
</dbReference>
<dbReference type="SMART" id="SM00670">
    <property type="entry name" value="PINc"/>
    <property type="match status" value="1"/>
</dbReference>
<evidence type="ECO:0000313" key="3">
    <source>
        <dbReference type="Proteomes" id="UP000177069"/>
    </source>
</evidence>
<dbReference type="SUPFAM" id="SSF88723">
    <property type="entry name" value="PIN domain-like"/>
    <property type="match status" value="1"/>
</dbReference>
<dbReference type="InterPro" id="IPR002850">
    <property type="entry name" value="PIN_toxin-like"/>
</dbReference>
<name>A0A1F5G1A5_9BACT</name>
<proteinExistence type="predicted"/>
<protein>
    <submittedName>
        <fullName evidence="2">Putative toxin-antitoxin system toxin component, PIN family</fullName>
    </submittedName>
</protein>